<dbReference type="EMBL" id="OX459956">
    <property type="protein sequence ID" value="CAI9161388.1"/>
    <property type="molecule type" value="Genomic_DNA"/>
</dbReference>
<feature type="transmembrane region" description="Helical" evidence="2">
    <location>
        <begin position="234"/>
        <end position="254"/>
    </location>
</feature>
<dbReference type="Proteomes" id="UP001176941">
    <property type="component" value="Chromosome 20"/>
</dbReference>
<evidence type="ECO:0000256" key="1">
    <source>
        <dbReference type="SAM" id="MobiDB-lite"/>
    </source>
</evidence>
<feature type="compositionally biased region" description="Pro residues" evidence="1">
    <location>
        <begin position="283"/>
        <end position="309"/>
    </location>
</feature>
<feature type="region of interest" description="Disordered" evidence="1">
    <location>
        <begin position="1"/>
        <end position="75"/>
    </location>
</feature>
<feature type="region of interest" description="Disordered" evidence="1">
    <location>
        <begin position="274"/>
        <end position="366"/>
    </location>
</feature>
<keyword evidence="2" id="KW-0472">Membrane</keyword>
<name>A0ABN8YLT7_RANTA</name>
<evidence type="ECO:0000313" key="4">
    <source>
        <dbReference type="Proteomes" id="UP001176941"/>
    </source>
</evidence>
<organism evidence="3 4">
    <name type="scientific">Rangifer tarandus platyrhynchus</name>
    <name type="common">Svalbard reindeer</name>
    <dbReference type="NCBI Taxonomy" id="3082113"/>
    <lineage>
        <taxon>Eukaryota</taxon>
        <taxon>Metazoa</taxon>
        <taxon>Chordata</taxon>
        <taxon>Craniata</taxon>
        <taxon>Vertebrata</taxon>
        <taxon>Euteleostomi</taxon>
        <taxon>Mammalia</taxon>
        <taxon>Eutheria</taxon>
        <taxon>Laurasiatheria</taxon>
        <taxon>Artiodactyla</taxon>
        <taxon>Ruminantia</taxon>
        <taxon>Pecora</taxon>
        <taxon>Cervidae</taxon>
        <taxon>Odocoileinae</taxon>
        <taxon>Rangifer</taxon>
    </lineage>
</organism>
<feature type="region of interest" description="Disordered" evidence="1">
    <location>
        <begin position="112"/>
        <end position="187"/>
    </location>
</feature>
<evidence type="ECO:0000256" key="2">
    <source>
        <dbReference type="SAM" id="Phobius"/>
    </source>
</evidence>
<keyword evidence="4" id="KW-1185">Reference proteome</keyword>
<evidence type="ECO:0000313" key="3">
    <source>
        <dbReference type="EMBL" id="CAI9161388.1"/>
    </source>
</evidence>
<gene>
    <name evidence="3" type="ORF">MRATA1EN1_LOCUS10350</name>
</gene>
<feature type="transmembrane region" description="Helical" evidence="2">
    <location>
        <begin position="207"/>
        <end position="228"/>
    </location>
</feature>
<protein>
    <submittedName>
        <fullName evidence="3">Uncharacterized protein</fullName>
    </submittedName>
</protein>
<sequence>MNRHMPATTRTADINPPSSPNLQTPLPTPPPAGAADSSAREPPPVAAPSGHAPGVWPPLHAVPPPTPRPSGTAAAGAVRGDLLPRARTGRQGALPSPHPIVCKQTRQTAEAPALLDPQCLPPRDPSLVEGGEGRERGEPDVATQRALPPHCLSECTPATSSREPTRPGQSRLAGIRGAHTHPGGMNTPEGMAIGGGRLPSGGRARRAPLVAAAAALTAVAVAVAAAAAPRTAGASASWSLLLLPLLLPLLSLLLPPPPGARSHVALAASQAARRIPGPLGGRPAPPRPRLAGPTPRPRVTPRPGPPARPPRTSRDLQARAAPPTSARGVSLQPGAGQGSGLGAEARRSAFRTGGTAGHAHTDTLTQ</sequence>
<keyword evidence="2" id="KW-1133">Transmembrane helix</keyword>
<proteinExistence type="predicted"/>
<keyword evidence="2" id="KW-0812">Transmembrane</keyword>
<reference evidence="3" key="1">
    <citation type="submission" date="2023-04" db="EMBL/GenBank/DDBJ databases">
        <authorList>
            <consortium name="ELIXIR-Norway"/>
        </authorList>
    </citation>
    <scope>NUCLEOTIDE SEQUENCE [LARGE SCALE GENOMIC DNA]</scope>
</reference>
<accession>A0ABN8YLT7</accession>